<feature type="compositionally biased region" description="Polar residues" evidence="1">
    <location>
        <begin position="35"/>
        <end position="54"/>
    </location>
</feature>
<feature type="compositionally biased region" description="Basic residues" evidence="1">
    <location>
        <begin position="139"/>
        <end position="148"/>
    </location>
</feature>
<feature type="region of interest" description="Disordered" evidence="1">
    <location>
        <begin position="183"/>
        <end position="222"/>
    </location>
</feature>
<feature type="compositionally biased region" description="Pro residues" evidence="1">
    <location>
        <begin position="550"/>
        <end position="580"/>
    </location>
</feature>
<dbReference type="EMBL" id="JARKHS020007523">
    <property type="protein sequence ID" value="KAK8781597.1"/>
    <property type="molecule type" value="Genomic_DNA"/>
</dbReference>
<dbReference type="AlphaFoldDB" id="A0AAQ4F3B8"/>
<reference evidence="2 3" key="1">
    <citation type="journal article" date="2023" name="Arcadia Sci">
        <title>De novo assembly of a long-read Amblyomma americanum tick genome.</title>
        <authorList>
            <person name="Chou S."/>
            <person name="Poskanzer K.E."/>
            <person name="Rollins M."/>
            <person name="Thuy-Boun P.S."/>
        </authorList>
    </citation>
    <scope>NUCLEOTIDE SEQUENCE [LARGE SCALE GENOMIC DNA]</scope>
    <source>
        <strain evidence="2">F_SG_1</strain>
        <tissue evidence="2">Salivary glands</tissue>
    </source>
</reference>
<feature type="region of interest" description="Disordered" evidence="1">
    <location>
        <begin position="1"/>
        <end position="54"/>
    </location>
</feature>
<feature type="compositionally biased region" description="Polar residues" evidence="1">
    <location>
        <begin position="273"/>
        <end position="285"/>
    </location>
</feature>
<sequence length="755" mass="81423">MKKPRSSPPKEASSTLATPKRRLGKPKSTPHKLRSTPNGCNESSPQNCHEQTYDNAPVDLDNFTVEEFLCSQDVVNSDVTWDCSSPRNRLVAARSPGRSDVQSLVKLFRSKPQETKPTTSALSIISPNFVTASTLGHVRTPRKKKGGARKGTSETSSSAQAVMAQMQELWDIVQQSKQNGFLPAVPERSAPLDTRDAASSDILDDSTASDVEEDIASQKGGTSIAAEVVVPVEESTADDEDYDTWLTGDESILAAATQDIELPLSARKPFKTPTRSSKAQPSPGTTCDEPAASSTSSVPLRKTPTMPSPRQRQDGRCTPNRLMSATRKSPRLSMMLLNKTPSPLHPAPVRAEKPTPTVEAPPRPLEASSRKSSTEVLFEDDDEDEFLDQICSTLEQQQQLEAKVAAISVPPLFKAPATSAASSSLAVVSAFRSSSSTSITSSKTISVSAPKAEVSKGSTALCRLADCASVKKIGLPKEMSGSTLVSVRPAVSDNAASFITASKGSSISVAKPVAPSSSHTVNQKPVTCAQNSLARSVQVVLQKCAAPPVKAPPLKAPPLKAPPVKAPPVKAPPVKTPPVKAPVAQKRPSPSPPRVPMTLKLHQYSRSPSRQTPLSASRSGNMSVYTTARTGEAGLDFDDDDSDLATPEVMSWLEEVESQPAPLKKCTPEEIAKKRAEALQRRRLREQASNKWKGRLRMSKARIMWRHLRNVTAGYDEPRPNRPSRAKRNFRSVWLPVMVGRRAANVGVIYMRLNV</sequence>
<feature type="region of interest" description="Disordered" evidence="1">
    <location>
        <begin position="136"/>
        <end position="160"/>
    </location>
</feature>
<evidence type="ECO:0000313" key="3">
    <source>
        <dbReference type="Proteomes" id="UP001321473"/>
    </source>
</evidence>
<evidence type="ECO:0000313" key="2">
    <source>
        <dbReference type="EMBL" id="KAK8781597.1"/>
    </source>
</evidence>
<dbReference type="Proteomes" id="UP001321473">
    <property type="component" value="Unassembled WGS sequence"/>
</dbReference>
<comment type="caution">
    <text evidence="2">The sequence shown here is derived from an EMBL/GenBank/DDBJ whole genome shotgun (WGS) entry which is preliminary data.</text>
</comment>
<feature type="region of interest" description="Disordered" evidence="1">
    <location>
        <begin position="264"/>
        <end position="373"/>
    </location>
</feature>
<keyword evidence="3" id="KW-1185">Reference proteome</keyword>
<feature type="compositionally biased region" description="Basic residues" evidence="1">
    <location>
        <begin position="19"/>
        <end position="34"/>
    </location>
</feature>
<accession>A0AAQ4F3B8</accession>
<proteinExistence type="predicted"/>
<gene>
    <name evidence="2" type="ORF">V5799_017066</name>
</gene>
<name>A0AAQ4F3B8_AMBAM</name>
<protein>
    <submittedName>
        <fullName evidence="2">Uncharacterized protein</fullName>
    </submittedName>
</protein>
<feature type="compositionally biased region" description="Polar residues" evidence="1">
    <location>
        <begin position="604"/>
        <end position="624"/>
    </location>
</feature>
<evidence type="ECO:0000256" key="1">
    <source>
        <dbReference type="SAM" id="MobiDB-lite"/>
    </source>
</evidence>
<organism evidence="2 3">
    <name type="scientific">Amblyomma americanum</name>
    <name type="common">Lone star tick</name>
    <dbReference type="NCBI Taxonomy" id="6943"/>
    <lineage>
        <taxon>Eukaryota</taxon>
        <taxon>Metazoa</taxon>
        <taxon>Ecdysozoa</taxon>
        <taxon>Arthropoda</taxon>
        <taxon>Chelicerata</taxon>
        <taxon>Arachnida</taxon>
        <taxon>Acari</taxon>
        <taxon>Parasitiformes</taxon>
        <taxon>Ixodida</taxon>
        <taxon>Ixodoidea</taxon>
        <taxon>Ixodidae</taxon>
        <taxon>Amblyomminae</taxon>
        <taxon>Amblyomma</taxon>
    </lineage>
</organism>
<feature type="region of interest" description="Disordered" evidence="1">
    <location>
        <begin position="550"/>
        <end position="624"/>
    </location>
</feature>